<reference evidence="2 3" key="1">
    <citation type="journal article" date="2018" name="BMC Genomics">
        <title>Genomic evidence for intraspecific hybridization in a clonal and extremely halotolerant yeast.</title>
        <authorList>
            <person name="Gostincar C."/>
            <person name="Stajich J.E."/>
            <person name="Zupancic J."/>
            <person name="Zalar P."/>
            <person name="Gunde-Cimerman N."/>
        </authorList>
    </citation>
    <scope>NUCLEOTIDE SEQUENCE [LARGE SCALE GENOMIC DNA]</scope>
    <source>
        <strain evidence="2 3">EXF-6656</strain>
    </source>
</reference>
<dbReference type="EMBL" id="QWIJ01001182">
    <property type="protein sequence ID" value="RMX76047.1"/>
    <property type="molecule type" value="Genomic_DNA"/>
</dbReference>
<evidence type="ECO:0008006" key="4">
    <source>
        <dbReference type="Google" id="ProtNLM"/>
    </source>
</evidence>
<name>A0A3M6WBV0_HORWE</name>
<proteinExistence type="predicted"/>
<comment type="caution">
    <text evidence="2">The sequence shown here is derived from an EMBL/GenBank/DDBJ whole genome shotgun (WGS) entry which is preliminary data.</text>
</comment>
<protein>
    <recommendedName>
        <fullName evidence="4">F-box domain-containing protein</fullName>
    </recommendedName>
</protein>
<evidence type="ECO:0000256" key="1">
    <source>
        <dbReference type="SAM" id="MobiDB-lite"/>
    </source>
</evidence>
<feature type="region of interest" description="Disordered" evidence="1">
    <location>
        <begin position="1"/>
        <end position="26"/>
    </location>
</feature>
<evidence type="ECO:0000313" key="3">
    <source>
        <dbReference type="Proteomes" id="UP000281245"/>
    </source>
</evidence>
<sequence length="236" mass="27644">MCTCKMAPQHGKKQAKPKRSKRQSTKCKTSTVNDSIFATQLKQDPTRISLLLDLPLELRDIIYRMIIREGSPLRLSTWRKQLMTTSALVIVNKQVRSEYLNAASLYGNINTSVIDFNFRHIVSFLNRVPEPKFATFSTDHAPKSRTISVYFFFRTAWNVGLPLLRRWYNRFNHPTKRGANTGFQYVLIKPNRYFKNPNALKTHWVRTLLEKRDLPDLREGRAKEEVRKIVEAFRLT</sequence>
<feature type="compositionally biased region" description="Basic residues" evidence="1">
    <location>
        <begin position="10"/>
        <end position="25"/>
    </location>
</feature>
<gene>
    <name evidence="2" type="ORF">D0869_11074</name>
</gene>
<organism evidence="2 3">
    <name type="scientific">Hortaea werneckii</name>
    <name type="common">Black yeast</name>
    <name type="synonym">Cladosporium werneckii</name>
    <dbReference type="NCBI Taxonomy" id="91943"/>
    <lineage>
        <taxon>Eukaryota</taxon>
        <taxon>Fungi</taxon>
        <taxon>Dikarya</taxon>
        <taxon>Ascomycota</taxon>
        <taxon>Pezizomycotina</taxon>
        <taxon>Dothideomycetes</taxon>
        <taxon>Dothideomycetidae</taxon>
        <taxon>Mycosphaerellales</taxon>
        <taxon>Teratosphaeriaceae</taxon>
        <taxon>Hortaea</taxon>
    </lineage>
</organism>
<evidence type="ECO:0000313" key="2">
    <source>
        <dbReference type="EMBL" id="RMX76047.1"/>
    </source>
</evidence>
<accession>A0A3M6WBV0</accession>
<dbReference type="OrthoDB" id="3860514at2759"/>
<dbReference type="AlphaFoldDB" id="A0A3M6WBV0"/>
<dbReference type="Proteomes" id="UP000281245">
    <property type="component" value="Unassembled WGS sequence"/>
</dbReference>